<dbReference type="InterPro" id="IPR001466">
    <property type="entry name" value="Beta-lactam-related"/>
</dbReference>
<reference evidence="2" key="1">
    <citation type="submission" date="2021-03" db="EMBL/GenBank/DDBJ databases">
        <authorList>
            <person name="Wang G."/>
        </authorList>
    </citation>
    <scope>NUCLEOTIDE SEQUENCE</scope>
    <source>
        <strain evidence="2">KCTC 12899</strain>
    </source>
</reference>
<dbReference type="SUPFAM" id="SSF56601">
    <property type="entry name" value="beta-lactamase/transpeptidase-like"/>
    <property type="match status" value="1"/>
</dbReference>
<dbReference type="PANTHER" id="PTHR46825">
    <property type="entry name" value="D-ALANYL-D-ALANINE-CARBOXYPEPTIDASE/ENDOPEPTIDASE AMPH"/>
    <property type="match status" value="1"/>
</dbReference>
<name>A0A8J7U7S7_9BACT</name>
<feature type="domain" description="Beta-lactamase-related" evidence="1">
    <location>
        <begin position="236"/>
        <end position="545"/>
    </location>
</feature>
<evidence type="ECO:0000313" key="2">
    <source>
        <dbReference type="EMBL" id="MBO1321726.1"/>
    </source>
</evidence>
<dbReference type="Gene3D" id="3.40.710.10">
    <property type="entry name" value="DD-peptidase/beta-lactamase superfamily"/>
    <property type="match status" value="1"/>
</dbReference>
<evidence type="ECO:0000313" key="3">
    <source>
        <dbReference type="Proteomes" id="UP000664417"/>
    </source>
</evidence>
<keyword evidence="3" id="KW-1185">Reference proteome</keyword>
<comment type="caution">
    <text evidence="2">The sequence shown here is derived from an EMBL/GenBank/DDBJ whole genome shotgun (WGS) entry which is preliminary data.</text>
</comment>
<dbReference type="Pfam" id="PF00144">
    <property type="entry name" value="Beta-lactamase"/>
    <property type="match status" value="1"/>
</dbReference>
<dbReference type="Proteomes" id="UP000664417">
    <property type="component" value="Unassembled WGS sequence"/>
</dbReference>
<gene>
    <name evidence="2" type="ORF">J3U88_24820</name>
</gene>
<proteinExistence type="predicted"/>
<dbReference type="RefSeq" id="WP_207861699.1">
    <property type="nucleotide sequence ID" value="NZ_JAFREP010000027.1"/>
</dbReference>
<dbReference type="PANTHER" id="PTHR46825:SF7">
    <property type="entry name" value="D-ALANYL-D-ALANINE CARBOXYPEPTIDASE"/>
    <property type="match status" value="1"/>
</dbReference>
<organism evidence="2 3">
    <name type="scientific">Acanthopleuribacter pedis</name>
    <dbReference type="NCBI Taxonomy" id="442870"/>
    <lineage>
        <taxon>Bacteria</taxon>
        <taxon>Pseudomonadati</taxon>
        <taxon>Acidobacteriota</taxon>
        <taxon>Holophagae</taxon>
        <taxon>Acanthopleuribacterales</taxon>
        <taxon>Acanthopleuribacteraceae</taxon>
        <taxon>Acanthopleuribacter</taxon>
    </lineage>
</organism>
<dbReference type="InterPro" id="IPR050491">
    <property type="entry name" value="AmpC-like"/>
</dbReference>
<evidence type="ECO:0000259" key="1">
    <source>
        <dbReference type="Pfam" id="PF00144"/>
    </source>
</evidence>
<dbReference type="InterPro" id="IPR012338">
    <property type="entry name" value="Beta-lactam/transpept-like"/>
</dbReference>
<dbReference type="EMBL" id="JAFREP010000027">
    <property type="protein sequence ID" value="MBO1321726.1"/>
    <property type="molecule type" value="Genomic_DNA"/>
</dbReference>
<sequence>MSCPWALASETRAAFPHFTQRDQLWNTKLVLSNLSLSVAQFQLTFYSEEGESVLVTTRELGGSATKILDIGADFPQLSIDRGWVAVESTTVHFNGMMTFTYLPTGATTSLPLDKSEDRNLHLPLVRHGHQIESGFALVNRSDRYAMVQFSLVDIQTNTREIRVQVLPPHGKRVSMIETLFDKAPPASARMEVKCSQGVTGFGLSFLQDVQQIVAIPALAFEPVDPKAELQRDLETLLQQQPGGISITLQHGEQLPVRFAAGLADMDTQEAYTPDHVGSIGSTTKTMVATAFLQLVEQNKALLDQPLSSVFPDYPKADQVTMRMLLNHTSGIPAYDGDTLIQDLLANPARVWNPEELLAYSLNLPYAFEPGQDFAYTNTNYLLLGMILERLTGDSLAQVLRNQIFTPLAMNQTYLRGFESPTTPHAQGYLFDPDNALGATPFINAHQMFHGSCTFGDAGVVTTTGDMVRFMTALVGGDLLSENMMDEMVTPSPHSARYGLGIAYGLSSLPDEISLGHNGSFLWGNADLNYYPDEDLTLALQYNLFGIGAAGQAQISETQESALALARIASANLKE</sequence>
<accession>A0A8J7U7S7</accession>
<dbReference type="AlphaFoldDB" id="A0A8J7U7S7"/>
<protein>
    <submittedName>
        <fullName evidence="2">Beta-lactamase family protein</fullName>
    </submittedName>
</protein>